<dbReference type="Gene3D" id="3.30.300.130">
    <property type="entry name" value="Fe-S cluster assembly (FSCA)"/>
    <property type="match status" value="1"/>
</dbReference>
<sequence>MTHVSVVAAPDSEDDETVVMIKELLDTRIRPTVQEDGGDIVFMVHTDWLYAPLAMFSLDFMKGQMSVIPPLPQRLMFHLEVKSFDMATTSMFF</sequence>
<dbReference type="AlphaFoldDB" id="A0A9D4LQ46"/>
<name>A0A9D4LQ46_DREPO</name>
<dbReference type="PANTHER" id="PTHR11178">
    <property type="entry name" value="IRON-SULFUR CLUSTER SCAFFOLD PROTEIN NFU-RELATED"/>
    <property type="match status" value="1"/>
</dbReference>
<comment type="similarity">
    <text evidence="1">Belongs to the NifU family.</text>
</comment>
<evidence type="ECO:0000313" key="3">
    <source>
        <dbReference type="Proteomes" id="UP000828390"/>
    </source>
</evidence>
<dbReference type="Proteomes" id="UP000828390">
    <property type="component" value="Unassembled WGS sequence"/>
</dbReference>
<keyword evidence="3" id="KW-1185">Reference proteome</keyword>
<gene>
    <name evidence="2" type="ORF">DPMN_025915</name>
</gene>
<proteinExistence type="inferred from homology"/>
<dbReference type="SUPFAM" id="SSF117916">
    <property type="entry name" value="Fe-S cluster assembly (FSCA) domain-like"/>
    <property type="match status" value="1"/>
</dbReference>
<comment type="caution">
    <text evidence="2">The sequence shown here is derived from an EMBL/GenBank/DDBJ whole genome shotgun (WGS) entry which is preliminary data.</text>
</comment>
<protein>
    <submittedName>
        <fullName evidence="2">Uncharacterized protein</fullName>
    </submittedName>
</protein>
<organism evidence="2 3">
    <name type="scientific">Dreissena polymorpha</name>
    <name type="common">Zebra mussel</name>
    <name type="synonym">Mytilus polymorpha</name>
    <dbReference type="NCBI Taxonomy" id="45954"/>
    <lineage>
        <taxon>Eukaryota</taxon>
        <taxon>Metazoa</taxon>
        <taxon>Spiralia</taxon>
        <taxon>Lophotrochozoa</taxon>
        <taxon>Mollusca</taxon>
        <taxon>Bivalvia</taxon>
        <taxon>Autobranchia</taxon>
        <taxon>Heteroconchia</taxon>
        <taxon>Euheterodonta</taxon>
        <taxon>Imparidentia</taxon>
        <taxon>Neoheterodontei</taxon>
        <taxon>Myida</taxon>
        <taxon>Dreissenoidea</taxon>
        <taxon>Dreissenidae</taxon>
        <taxon>Dreissena</taxon>
    </lineage>
</organism>
<dbReference type="GO" id="GO:0005739">
    <property type="term" value="C:mitochondrion"/>
    <property type="evidence" value="ECO:0007669"/>
    <property type="project" value="TreeGrafter"/>
</dbReference>
<evidence type="ECO:0000313" key="2">
    <source>
        <dbReference type="EMBL" id="KAH3862940.1"/>
    </source>
</evidence>
<reference evidence="2" key="2">
    <citation type="submission" date="2020-11" db="EMBL/GenBank/DDBJ databases">
        <authorList>
            <person name="McCartney M.A."/>
            <person name="Auch B."/>
            <person name="Kono T."/>
            <person name="Mallez S."/>
            <person name="Becker A."/>
            <person name="Gohl D.M."/>
            <person name="Silverstein K.A.T."/>
            <person name="Koren S."/>
            <person name="Bechman K.B."/>
            <person name="Herman A."/>
            <person name="Abrahante J.E."/>
            <person name="Garbe J."/>
        </authorList>
    </citation>
    <scope>NUCLEOTIDE SEQUENCE</scope>
    <source>
        <strain evidence="2">Duluth1</strain>
        <tissue evidence="2">Whole animal</tissue>
    </source>
</reference>
<evidence type="ECO:0000256" key="1">
    <source>
        <dbReference type="ARBA" id="ARBA00006420"/>
    </source>
</evidence>
<accession>A0A9D4LQ46</accession>
<dbReference type="InterPro" id="IPR034904">
    <property type="entry name" value="FSCA_dom_sf"/>
</dbReference>
<dbReference type="EMBL" id="JAIWYP010000002">
    <property type="protein sequence ID" value="KAH3862940.1"/>
    <property type="molecule type" value="Genomic_DNA"/>
</dbReference>
<reference evidence="2" key="1">
    <citation type="journal article" date="2019" name="bioRxiv">
        <title>The Genome of the Zebra Mussel, Dreissena polymorpha: A Resource for Invasive Species Research.</title>
        <authorList>
            <person name="McCartney M.A."/>
            <person name="Auch B."/>
            <person name="Kono T."/>
            <person name="Mallez S."/>
            <person name="Zhang Y."/>
            <person name="Obille A."/>
            <person name="Becker A."/>
            <person name="Abrahante J.E."/>
            <person name="Garbe J."/>
            <person name="Badalamenti J.P."/>
            <person name="Herman A."/>
            <person name="Mangelson H."/>
            <person name="Liachko I."/>
            <person name="Sullivan S."/>
            <person name="Sone E.D."/>
            <person name="Koren S."/>
            <person name="Silverstein K.A.T."/>
            <person name="Beckman K.B."/>
            <person name="Gohl D.M."/>
        </authorList>
    </citation>
    <scope>NUCLEOTIDE SEQUENCE</scope>
    <source>
        <strain evidence="2">Duluth1</strain>
        <tissue evidence="2">Whole animal</tissue>
    </source>
</reference>
<dbReference type="PANTHER" id="PTHR11178:SF1">
    <property type="entry name" value="NFU1 IRON-SULFUR CLUSTER SCAFFOLD HOMOLOG, MITOCHONDRIAL"/>
    <property type="match status" value="1"/>
</dbReference>